<dbReference type="Gene3D" id="3.40.50.300">
    <property type="entry name" value="P-loop containing nucleotide triphosphate hydrolases"/>
    <property type="match status" value="3"/>
</dbReference>
<dbReference type="InterPro" id="IPR000212">
    <property type="entry name" value="DNA_helicase_UvrD/REP"/>
</dbReference>
<dbReference type="PROSITE" id="PS51198">
    <property type="entry name" value="UVRD_HELICASE_ATP_BIND"/>
    <property type="match status" value="1"/>
</dbReference>
<dbReference type="Pfam" id="PF13538">
    <property type="entry name" value="UvrD_C_2"/>
    <property type="match status" value="1"/>
</dbReference>
<feature type="binding site" evidence="5">
    <location>
        <begin position="226"/>
        <end position="233"/>
    </location>
    <ligand>
        <name>ATP</name>
        <dbReference type="ChEBI" id="CHEBI:30616"/>
    </ligand>
</feature>
<organism evidence="7 8">
    <name type="scientific">Kitasatospora purpeofusca</name>
    <dbReference type="NCBI Taxonomy" id="67352"/>
    <lineage>
        <taxon>Bacteria</taxon>
        <taxon>Bacillati</taxon>
        <taxon>Actinomycetota</taxon>
        <taxon>Actinomycetes</taxon>
        <taxon>Kitasatosporales</taxon>
        <taxon>Streptomycetaceae</taxon>
        <taxon>Kitasatospora</taxon>
    </lineage>
</organism>
<gene>
    <name evidence="7" type="ORF">OHA16_05995</name>
</gene>
<evidence type="ECO:0000256" key="5">
    <source>
        <dbReference type="PROSITE-ProRule" id="PRU00560"/>
    </source>
</evidence>
<keyword evidence="3 5" id="KW-0347">Helicase</keyword>
<dbReference type="RefSeq" id="WP_328953623.1">
    <property type="nucleotide sequence ID" value="NZ_CP108110.1"/>
</dbReference>
<dbReference type="PANTHER" id="PTHR11070">
    <property type="entry name" value="UVRD / RECB / PCRA DNA HELICASE FAMILY MEMBER"/>
    <property type="match status" value="1"/>
</dbReference>
<evidence type="ECO:0000313" key="8">
    <source>
        <dbReference type="Proteomes" id="UP001432222"/>
    </source>
</evidence>
<dbReference type="InterPro" id="IPR014016">
    <property type="entry name" value="UvrD-like_ATP-bd"/>
</dbReference>
<dbReference type="Proteomes" id="UP001432222">
    <property type="component" value="Chromosome"/>
</dbReference>
<keyword evidence="1 5" id="KW-0547">Nucleotide-binding</keyword>
<evidence type="ECO:0000256" key="4">
    <source>
        <dbReference type="ARBA" id="ARBA00022840"/>
    </source>
</evidence>
<accession>A0ABZ1TVH2</accession>
<evidence type="ECO:0000313" key="7">
    <source>
        <dbReference type="EMBL" id="WUQ82569.1"/>
    </source>
</evidence>
<keyword evidence="2 5" id="KW-0378">Hydrolase</keyword>
<dbReference type="SUPFAM" id="SSF52540">
    <property type="entry name" value="P-loop containing nucleoside triphosphate hydrolases"/>
    <property type="match status" value="1"/>
</dbReference>
<evidence type="ECO:0000256" key="1">
    <source>
        <dbReference type="ARBA" id="ARBA00022741"/>
    </source>
</evidence>
<dbReference type="InterPro" id="IPR027417">
    <property type="entry name" value="P-loop_NTPase"/>
</dbReference>
<sequence>MNGLPAVPTLTPAPDRTADPDGCLAEALRTEQAHLADLYAHLDAARARALRTLATLGREAGPGGTHQARLERELRAAEAVRHAARLDAVERGLCFGRLDHGDGTVRHIGRIGLVDDRDGAYEPLLIDWRAPAARPFYTATPVEPGGVVRRRHLRTRGRTLVGLDDEALDLERLAEHDRRTLVGEAALLAALGRERTGRMRTAVATLQTEQDRVIRAPLPGALVVQGGPGTGKTVTALHRAAYLLYTHRALLERRGVLVVGPNPAFLRYIDQVLPALGETEVVLRTVGELFPGVRATAPDAPAAAVVKGDAGMAEVVRRAVEAHQALPAGELRFGEHLGLSRRVCAGARDAARGLCLPHNRARAFFLRAVLDALAVEQALALGRPYDEEEARYAPRELWEQSAIRARLDALWPILTPYQVVDRLLSDPALLAVAAPGLTPAERAAVLRPAGSPWTTGDIPLLDEAAELLGEDPGSARARARAAGRALDEELDYAEGVLTLAGLRDDATDVTLNADLLAERFRDNGPDRTTAERAAEDREWAYGHVVVDEAQELSAMDWRTVLRRVPTRSLTIVGDLAQTGSPAGSRSSWAELLDRELPGRRREVRLTVNYRTPAAIMAPAAAVLRAHSPGQEPAEAVRETAERPHTVPVPGGDYAAVLATLPAGPGTVGVIAPDDRAAALGALTVRDCKGLEFDAVVLVDPAGLLAQGWSDLYVALTRATARLTLLHHTPLPTVLAALEGAATG</sequence>
<proteinExistence type="predicted"/>
<evidence type="ECO:0000256" key="2">
    <source>
        <dbReference type="ARBA" id="ARBA00022801"/>
    </source>
</evidence>
<keyword evidence="4 5" id="KW-0067">ATP-binding</keyword>
<protein>
    <submittedName>
        <fullName evidence="7">ATP-binding domain-containing protein</fullName>
    </submittedName>
</protein>
<evidence type="ECO:0000256" key="3">
    <source>
        <dbReference type="ARBA" id="ARBA00022806"/>
    </source>
</evidence>
<evidence type="ECO:0000259" key="6">
    <source>
        <dbReference type="PROSITE" id="PS51198"/>
    </source>
</evidence>
<keyword evidence="8" id="KW-1185">Reference proteome</keyword>
<reference evidence="7" key="1">
    <citation type="submission" date="2022-10" db="EMBL/GenBank/DDBJ databases">
        <title>The complete genomes of actinobacterial strains from the NBC collection.</title>
        <authorList>
            <person name="Joergensen T.S."/>
            <person name="Alvarez Arevalo M."/>
            <person name="Sterndorff E.B."/>
            <person name="Faurdal D."/>
            <person name="Vuksanovic O."/>
            <person name="Mourched A.-S."/>
            <person name="Charusanti P."/>
            <person name="Shaw S."/>
            <person name="Blin K."/>
            <person name="Weber T."/>
        </authorList>
    </citation>
    <scope>NUCLEOTIDE SEQUENCE</scope>
    <source>
        <strain evidence="7">NBC_00222</strain>
    </source>
</reference>
<dbReference type="GO" id="GO:0005524">
    <property type="term" value="F:ATP binding"/>
    <property type="evidence" value="ECO:0007669"/>
    <property type="project" value="UniProtKB-KW"/>
</dbReference>
<name>A0ABZ1TVH2_9ACTN</name>
<dbReference type="InterPro" id="IPR027785">
    <property type="entry name" value="UvrD-like_helicase_C"/>
</dbReference>
<dbReference type="EMBL" id="CP108110">
    <property type="protein sequence ID" value="WUQ82569.1"/>
    <property type="molecule type" value="Genomic_DNA"/>
</dbReference>
<dbReference type="PANTHER" id="PTHR11070:SF45">
    <property type="entry name" value="DNA 3'-5' HELICASE"/>
    <property type="match status" value="1"/>
</dbReference>
<feature type="domain" description="UvrD-like helicase ATP-binding" evidence="6">
    <location>
        <begin position="205"/>
        <end position="612"/>
    </location>
</feature>